<dbReference type="PROSITE" id="PS51257">
    <property type="entry name" value="PROKAR_LIPOPROTEIN"/>
    <property type="match status" value="1"/>
</dbReference>
<feature type="signal peptide" evidence="4">
    <location>
        <begin position="1"/>
        <end position="20"/>
    </location>
</feature>
<keyword evidence="3 4" id="KW-0732">Signal</keyword>
<evidence type="ECO:0000256" key="1">
    <source>
        <dbReference type="ARBA" id="ARBA00004196"/>
    </source>
</evidence>
<dbReference type="AlphaFoldDB" id="A0A3E0W5Q8"/>
<dbReference type="Proteomes" id="UP000257080">
    <property type="component" value="Unassembled WGS sequence"/>
</dbReference>
<evidence type="ECO:0000256" key="3">
    <source>
        <dbReference type="ARBA" id="ARBA00022729"/>
    </source>
</evidence>
<dbReference type="RefSeq" id="WP_116420089.1">
    <property type="nucleotide sequence ID" value="NZ_NBXC01000035.1"/>
</dbReference>
<name>A0A3E0W5Q8_9MICO</name>
<dbReference type="SUPFAM" id="SSF53822">
    <property type="entry name" value="Periplasmic binding protein-like I"/>
    <property type="match status" value="1"/>
</dbReference>
<dbReference type="GO" id="GO:0030246">
    <property type="term" value="F:carbohydrate binding"/>
    <property type="evidence" value="ECO:0007669"/>
    <property type="project" value="UniProtKB-ARBA"/>
</dbReference>
<comment type="similarity">
    <text evidence="2">Belongs to the bacterial solute-binding protein 2 family.</text>
</comment>
<evidence type="ECO:0000313" key="7">
    <source>
        <dbReference type="Proteomes" id="UP000257080"/>
    </source>
</evidence>
<feature type="chain" id="PRO_5038687419" description="Periplasmic binding protein domain-containing protein" evidence="4">
    <location>
        <begin position="21"/>
        <end position="334"/>
    </location>
</feature>
<dbReference type="PANTHER" id="PTHR46847">
    <property type="entry name" value="D-ALLOSE-BINDING PERIPLASMIC PROTEIN-RELATED"/>
    <property type="match status" value="1"/>
</dbReference>
<evidence type="ECO:0000259" key="5">
    <source>
        <dbReference type="Pfam" id="PF13407"/>
    </source>
</evidence>
<dbReference type="PANTHER" id="PTHR46847:SF1">
    <property type="entry name" value="D-ALLOSE-BINDING PERIPLASMIC PROTEIN-RELATED"/>
    <property type="match status" value="1"/>
</dbReference>
<dbReference type="Pfam" id="PF13407">
    <property type="entry name" value="Peripla_BP_4"/>
    <property type="match status" value="1"/>
</dbReference>
<dbReference type="Gene3D" id="3.40.50.2300">
    <property type="match status" value="2"/>
</dbReference>
<evidence type="ECO:0000256" key="4">
    <source>
        <dbReference type="SAM" id="SignalP"/>
    </source>
</evidence>
<evidence type="ECO:0000256" key="2">
    <source>
        <dbReference type="ARBA" id="ARBA00007639"/>
    </source>
</evidence>
<accession>A0A3E0W5Q8</accession>
<organism evidence="6 7">
    <name type="scientific">Subtercola boreus</name>
    <dbReference type="NCBI Taxonomy" id="120213"/>
    <lineage>
        <taxon>Bacteria</taxon>
        <taxon>Bacillati</taxon>
        <taxon>Actinomycetota</taxon>
        <taxon>Actinomycetes</taxon>
        <taxon>Micrococcales</taxon>
        <taxon>Microbacteriaceae</taxon>
        <taxon>Subtercola</taxon>
    </lineage>
</organism>
<feature type="domain" description="Periplasmic binding protein" evidence="5">
    <location>
        <begin position="49"/>
        <end position="304"/>
    </location>
</feature>
<proteinExistence type="inferred from homology"/>
<dbReference type="EMBL" id="NBXE01000043">
    <property type="protein sequence ID" value="RFA24578.1"/>
    <property type="molecule type" value="Genomic_DNA"/>
</dbReference>
<comment type="subcellular location">
    <subcellularLocation>
        <location evidence="1">Cell envelope</location>
    </subcellularLocation>
</comment>
<sequence>MSTFRRSTTRRILIAIPALALLGGLAGCSTDGATTSPGSSGDSGKSLTIAFIPGCTCDPYYSAETAGFEAAAKAAGVTPIVQGAADFQASTQIPVLQAIVQKKPDAIVIDPTDATALAAPIEAAIAAGIPVMTTGNNVNSTKIFTAIAASSIEGGKAGAKVIMDANPDGGEVLFVHIKPGISSLDDREKGFRDAMSANPKFTILDTVYAGQDSATQAAGLVSPVISSHPKLVGIFASNVITAGGVANAISSAQLQGKITTIGYDAGPQEVTDLKSGALSALISQNPAMIGTLAVQNTVKYLDGDTSIPKDQPLEPFVITKDNLDSADAQSALYK</sequence>
<dbReference type="InterPro" id="IPR028082">
    <property type="entry name" value="Peripla_BP_I"/>
</dbReference>
<dbReference type="InterPro" id="IPR025997">
    <property type="entry name" value="SBP_2_dom"/>
</dbReference>
<dbReference type="OrthoDB" id="9800520at2"/>
<dbReference type="GO" id="GO:0030313">
    <property type="term" value="C:cell envelope"/>
    <property type="evidence" value="ECO:0007669"/>
    <property type="project" value="UniProtKB-SubCell"/>
</dbReference>
<gene>
    <name evidence="6" type="ORF">B7R25_16470</name>
</gene>
<evidence type="ECO:0000313" key="6">
    <source>
        <dbReference type="EMBL" id="RFA24578.1"/>
    </source>
</evidence>
<comment type="caution">
    <text evidence="6">The sequence shown here is derived from an EMBL/GenBank/DDBJ whole genome shotgun (WGS) entry which is preliminary data.</text>
</comment>
<protein>
    <recommendedName>
        <fullName evidence="5">Periplasmic binding protein domain-containing protein</fullName>
    </recommendedName>
</protein>
<reference evidence="6 7" key="1">
    <citation type="submission" date="2017-04" db="EMBL/GenBank/DDBJ databases">
        <title>Comparative genome analysis of Subtercola boreus.</title>
        <authorList>
            <person name="Cho Y.-J."/>
            <person name="Cho A."/>
            <person name="Kim O.-S."/>
            <person name="Lee J.-I."/>
        </authorList>
    </citation>
    <scope>NUCLEOTIDE SEQUENCE [LARGE SCALE GENOMIC DNA]</scope>
    <source>
        <strain evidence="6 7">P28004</strain>
    </source>
</reference>